<dbReference type="NCBIfam" id="NF041756">
    <property type="entry name" value="EfeU"/>
    <property type="match status" value="1"/>
</dbReference>
<organism evidence="7 8">
    <name type="scientific">Propioniciclava tarda</name>
    <dbReference type="NCBI Taxonomy" id="433330"/>
    <lineage>
        <taxon>Bacteria</taxon>
        <taxon>Bacillati</taxon>
        <taxon>Actinomycetota</taxon>
        <taxon>Actinomycetes</taxon>
        <taxon>Propionibacteriales</taxon>
        <taxon>Propionibacteriaceae</taxon>
        <taxon>Propioniciclava</taxon>
    </lineage>
</organism>
<dbReference type="GO" id="GO:0033573">
    <property type="term" value="C:high-affinity iron permease complex"/>
    <property type="evidence" value="ECO:0007669"/>
    <property type="project" value="InterPro"/>
</dbReference>
<feature type="transmembrane region" description="Helical" evidence="6">
    <location>
        <begin position="70"/>
        <end position="92"/>
    </location>
</feature>
<feature type="transmembrane region" description="Helical" evidence="6">
    <location>
        <begin position="181"/>
        <end position="201"/>
    </location>
</feature>
<feature type="transmembrane region" description="Helical" evidence="6">
    <location>
        <begin position="6"/>
        <end position="26"/>
    </location>
</feature>
<keyword evidence="8" id="KW-1185">Reference proteome</keyword>
<comment type="similarity">
    <text evidence="2">Belongs to the oxidase-dependent Fe transporter (OFeT) (TC 9.A.10.1) family.</text>
</comment>
<feature type="transmembrane region" description="Helical" evidence="6">
    <location>
        <begin position="38"/>
        <end position="58"/>
    </location>
</feature>
<dbReference type="PANTHER" id="PTHR31632:SF2">
    <property type="entry name" value="PLASMA MEMBRANE IRON PERMEASE"/>
    <property type="match status" value="1"/>
</dbReference>
<accession>A0A4Q9KJR2</accession>
<dbReference type="PANTHER" id="PTHR31632">
    <property type="entry name" value="IRON TRANSPORTER FTH1"/>
    <property type="match status" value="1"/>
</dbReference>
<keyword evidence="3 6" id="KW-0812">Transmembrane</keyword>
<protein>
    <submittedName>
        <fullName evidence="7">FTR1 family protein</fullName>
    </submittedName>
</protein>
<dbReference type="AlphaFoldDB" id="A0A4Q9KJR2"/>
<feature type="transmembrane region" description="Helical" evidence="6">
    <location>
        <begin position="113"/>
        <end position="136"/>
    </location>
</feature>
<reference evidence="7 8" key="1">
    <citation type="submission" date="2019-01" db="EMBL/GenBank/DDBJ databases">
        <title>Lactibacter flavus gen. nov., sp. nov., a novel bacterium of the family Propionibacteriaceae isolated from raw milk and dairy products.</title>
        <authorList>
            <person name="Huptas C."/>
            <person name="Wenning M."/>
            <person name="Breitenwieser F."/>
            <person name="Doll E."/>
            <person name="Von Neubeck M."/>
            <person name="Busse H.-J."/>
            <person name="Scherer S."/>
        </authorList>
    </citation>
    <scope>NUCLEOTIDE SEQUENCE [LARGE SCALE GENOMIC DNA]</scope>
    <source>
        <strain evidence="7 8">DSM 22130</strain>
    </source>
</reference>
<keyword evidence="5 6" id="KW-0472">Membrane</keyword>
<evidence type="ECO:0000256" key="3">
    <source>
        <dbReference type="ARBA" id="ARBA00022692"/>
    </source>
</evidence>
<keyword evidence="4 6" id="KW-1133">Transmembrane helix</keyword>
<evidence type="ECO:0000313" key="7">
    <source>
        <dbReference type="EMBL" id="TBT94628.1"/>
    </source>
</evidence>
<dbReference type="InterPro" id="IPR004923">
    <property type="entry name" value="FTR1/Fip1/EfeU"/>
</dbReference>
<gene>
    <name evidence="7" type="ORF">ET996_09520</name>
</gene>
<evidence type="ECO:0000313" key="8">
    <source>
        <dbReference type="Proteomes" id="UP000291933"/>
    </source>
</evidence>
<evidence type="ECO:0000256" key="1">
    <source>
        <dbReference type="ARBA" id="ARBA00004141"/>
    </source>
</evidence>
<evidence type="ECO:0000256" key="5">
    <source>
        <dbReference type="ARBA" id="ARBA00023136"/>
    </source>
</evidence>
<feature type="transmembrane region" description="Helical" evidence="6">
    <location>
        <begin position="249"/>
        <end position="267"/>
    </location>
</feature>
<proteinExistence type="inferred from homology"/>
<dbReference type="GO" id="GO:0015093">
    <property type="term" value="F:ferrous iron transmembrane transporter activity"/>
    <property type="evidence" value="ECO:0007669"/>
    <property type="project" value="TreeGrafter"/>
</dbReference>
<dbReference type="EMBL" id="SDMR01000011">
    <property type="protein sequence ID" value="TBT94628.1"/>
    <property type="molecule type" value="Genomic_DNA"/>
</dbReference>
<evidence type="ECO:0000256" key="2">
    <source>
        <dbReference type="ARBA" id="ARBA00008333"/>
    </source>
</evidence>
<comment type="caution">
    <text evidence="7">The sequence shown here is derived from an EMBL/GenBank/DDBJ whole genome shotgun (WGS) entry which is preliminary data.</text>
</comment>
<evidence type="ECO:0000256" key="6">
    <source>
        <dbReference type="SAM" id="Phobius"/>
    </source>
</evidence>
<dbReference type="RefSeq" id="WP_131172330.1">
    <property type="nucleotide sequence ID" value="NZ_FXTL01000011.1"/>
</dbReference>
<comment type="subcellular location">
    <subcellularLocation>
        <location evidence="1">Membrane</location>
        <topology evidence="1">Multi-pass membrane protein</topology>
    </subcellularLocation>
</comment>
<name>A0A4Q9KJR2_PROTD</name>
<feature type="transmembrane region" description="Helical" evidence="6">
    <location>
        <begin position="148"/>
        <end position="169"/>
    </location>
</feature>
<sequence>MLANLLIGLREGLEAALVVSILVAYLVKSGRRHLLGRLWLGVAVAIGLSLAVGAALTFGPQGLSDETQELIGGVMSILAVALVTWMIMWMATAGRTLATGLRDQIDRAAESRWALPLVAFLAVGREGLETALFLWAATQAAVRDGGSATAPLLGALVGLFIAVVLGYLIYRGAVRINLHRFFAWTGGFLVIVAAGVLMYGIHELQEAGALPGEDNLAYDVSHIIDPKGVLGTLLRGFFNIRPSASVMEVVAWLLYVGIVGTLFALRLRRPTAAKAALSTPA</sequence>
<dbReference type="Pfam" id="PF03239">
    <property type="entry name" value="FTR1"/>
    <property type="match status" value="1"/>
</dbReference>
<evidence type="ECO:0000256" key="4">
    <source>
        <dbReference type="ARBA" id="ARBA00022989"/>
    </source>
</evidence>
<dbReference type="Proteomes" id="UP000291933">
    <property type="component" value="Unassembled WGS sequence"/>
</dbReference>
<dbReference type="OrthoDB" id="7260758at2"/>